<dbReference type="PANTHER" id="PTHR43883:SF1">
    <property type="entry name" value="GLUCONOKINASE"/>
    <property type="match status" value="1"/>
</dbReference>
<dbReference type="SUPFAM" id="SSF52540">
    <property type="entry name" value="P-loop containing nucleoside triphosphate hydrolases"/>
    <property type="match status" value="1"/>
</dbReference>
<dbReference type="SUPFAM" id="SSF56112">
    <property type="entry name" value="Protein kinase-like (PK-like)"/>
    <property type="match status" value="1"/>
</dbReference>
<dbReference type="InterPro" id="IPR052732">
    <property type="entry name" value="Cell-binding_unc_protein"/>
</dbReference>
<dbReference type="Proteomes" id="UP001303946">
    <property type="component" value="Chromosome"/>
</dbReference>
<sequence>MRDDTDAARAKAHRACIQALQAALARADGAPVEHIETHISDLLITRQTVYKFKKPLQLPFADFSTPQRREHFCREELRLNRRLAPELYLGVVPVGGTTAAPVLGGEGRPIDHAVCMRRFPADALWSRRLAEGRLLPEHVDRLARRLAAFHATAPSASPGSGFGAPAAVLGRVQAVLAQLQGAGAEVHDLTGWVATQGAALAVAFEQRRAGQAIREGHGDLHLANLLVLDDGEVTAFDCLEFDPALRWIDVMDDIAFTTMDLKAHGRDDLAWRLLDAYLQQRGDHAGLEVLRFYEVGRALVRALVTRLTPASAGAAVDGVDYLACARRLAFEPTGALGLAIMCGVSGSGKSWLAGELLELAPAVRLRSDVERKRLFGLAPLQASRAAGIDLYTADATLQTFDRLRDLARQALRCGYGVIVDAAFLDRAQRGMFHRLADELRVPFAVIHCTADLACLRERVRRRAATGHDPSEATPEVLDRQLLLQELPAADEAAWTLAVDTTHLAHGAGVAEVLDRWRAHVARLQASRPAPGRSGATA</sequence>
<dbReference type="EMBL" id="CP136336">
    <property type="protein sequence ID" value="WOB10627.1"/>
    <property type="molecule type" value="Genomic_DNA"/>
</dbReference>
<dbReference type="InterPro" id="IPR002575">
    <property type="entry name" value="Aminoglycoside_PTrfase"/>
</dbReference>
<dbReference type="Gene3D" id="3.90.1200.10">
    <property type="match status" value="1"/>
</dbReference>
<dbReference type="Pfam" id="PF13671">
    <property type="entry name" value="AAA_33"/>
    <property type="match status" value="1"/>
</dbReference>
<evidence type="ECO:0000259" key="1">
    <source>
        <dbReference type="Pfam" id="PF01636"/>
    </source>
</evidence>
<reference evidence="2 3" key="1">
    <citation type="submission" date="2023-10" db="EMBL/GenBank/DDBJ databases">
        <title>Bacteria for the degradation of biodegradable plastic PBAT(Polybutylene adipate terephthalate).</title>
        <authorList>
            <person name="Weon H.-Y."/>
            <person name="Yeon J."/>
        </authorList>
    </citation>
    <scope>NUCLEOTIDE SEQUENCE [LARGE SCALE GENOMIC DNA]</scope>
    <source>
        <strain evidence="2 3">SBD 7-3</strain>
    </source>
</reference>
<dbReference type="InterPro" id="IPR027417">
    <property type="entry name" value="P-loop_NTPase"/>
</dbReference>
<feature type="domain" description="Aminoglycoside phosphotransferase" evidence="1">
    <location>
        <begin position="68"/>
        <end position="288"/>
    </location>
</feature>
<gene>
    <name evidence="2" type="ORF">RXV79_11340</name>
</gene>
<organism evidence="2 3">
    <name type="scientific">Piscinibacter gummiphilus</name>
    <dbReference type="NCBI Taxonomy" id="946333"/>
    <lineage>
        <taxon>Bacteria</taxon>
        <taxon>Pseudomonadati</taxon>
        <taxon>Pseudomonadota</taxon>
        <taxon>Betaproteobacteria</taxon>
        <taxon>Burkholderiales</taxon>
        <taxon>Sphaerotilaceae</taxon>
        <taxon>Piscinibacter</taxon>
    </lineage>
</organism>
<dbReference type="InterPro" id="IPR011009">
    <property type="entry name" value="Kinase-like_dom_sf"/>
</dbReference>
<proteinExistence type="predicted"/>
<accession>A0ABZ0D056</accession>
<dbReference type="PANTHER" id="PTHR43883">
    <property type="entry name" value="SLR0207 PROTEIN"/>
    <property type="match status" value="1"/>
</dbReference>
<evidence type="ECO:0000313" key="2">
    <source>
        <dbReference type="EMBL" id="WOB10627.1"/>
    </source>
</evidence>
<protein>
    <submittedName>
        <fullName evidence="2">AAA family ATPase</fullName>
    </submittedName>
</protein>
<keyword evidence="3" id="KW-1185">Reference proteome</keyword>
<dbReference type="RefSeq" id="WP_316703527.1">
    <property type="nucleotide sequence ID" value="NZ_CP136336.1"/>
</dbReference>
<name>A0ABZ0D056_9BURK</name>
<dbReference type="Pfam" id="PF01636">
    <property type="entry name" value="APH"/>
    <property type="match status" value="1"/>
</dbReference>
<dbReference type="Gene3D" id="3.40.50.300">
    <property type="entry name" value="P-loop containing nucleotide triphosphate hydrolases"/>
    <property type="match status" value="1"/>
</dbReference>
<evidence type="ECO:0000313" key="3">
    <source>
        <dbReference type="Proteomes" id="UP001303946"/>
    </source>
</evidence>